<evidence type="ECO:0000256" key="8">
    <source>
        <dbReference type="HAMAP-Rule" id="MF_03023"/>
    </source>
</evidence>
<dbReference type="CDD" id="cd21748">
    <property type="entry name" value="Kp60-NTD"/>
    <property type="match status" value="1"/>
</dbReference>
<proteinExistence type="inferred from homology"/>
<evidence type="ECO:0000256" key="2">
    <source>
        <dbReference type="ARBA" id="ARBA00022490"/>
    </source>
</evidence>
<dbReference type="Pfam" id="PF21126">
    <property type="entry name" value="KATNA1_MIT"/>
    <property type="match status" value="1"/>
</dbReference>
<feature type="compositionally biased region" description="Polar residues" evidence="9">
    <location>
        <begin position="226"/>
        <end position="248"/>
    </location>
</feature>
<evidence type="ECO:0000256" key="5">
    <source>
        <dbReference type="ARBA" id="ARBA00022840"/>
    </source>
</evidence>
<accession>A0ABQ8FIF6</accession>
<comment type="similarity">
    <text evidence="8">Belongs to the AAA ATPase family. Katanin p60 subunit A1 subfamily.</text>
</comment>
<keyword evidence="3 8" id="KW-0493">Microtubule</keyword>
<dbReference type="PROSITE" id="PS00674">
    <property type="entry name" value="AAA"/>
    <property type="match status" value="1"/>
</dbReference>
<dbReference type="Gene3D" id="1.10.8.60">
    <property type="match status" value="1"/>
</dbReference>
<evidence type="ECO:0000313" key="12">
    <source>
        <dbReference type="Proteomes" id="UP001648503"/>
    </source>
</evidence>
<keyword evidence="12" id="KW-1185">Reference proteome</keyword>
<comment type="catalytic activity">
    <reaction evidence="8">
        <text>n ATP + n H2O + a microtubule = n ADP + n phosphate + (n+1) alpha/beta tubulin heterodimers.</text>
        <dbReference type="EC" id="5.6.1.1"/>
    </reaction>
</comment>
<dbReference type="InterPro" id="IPR003959">
    <property type="entry name" value="ATPase_AAA_core"/>
</dbReference>
<feature type="domain" description="AAA+ ATPase" evidence="10">
    <location>
        <begin position="362"/>
        <end position="507"/>
    </location>
</feature>
<sequence>MHKIQPEQLHFRAFLMNGPAVTLAAVSVGATITAMISCTNECGIGGRGNNHQLDAMSSIRSSSIESLPTELQICRECALMGNYDTALLYFESILQTIHHHARATADTENRNKWMHVREQLMSEFRAIKDISLELSKFKTRSDTFGVRRLSIMDDDYLDLRSSQSGYDKDVWPAPDPIPTKRAPARKQRTGGDEDLPTWARNKTPTLQPTSKRTLPTKPKPMAQPVTKRSLTTGIKSNMTNPKSNSSSPALGRAAPRRSVNQSSNLIDQAVGDGNPRSSRTLHNTAFDDEESTTQSGLGSKPEFDGSGFDKDLVEMVKRDILQTSPNVHWTDIAGLREAKSLLEEAIVLPLWMPDFFQGIRRPWKGVLMTGPPGTGKTLLAKAVATECGTTFFNVTASMLTSKWRGDSEKIVRLLFEMARHYAPSTIFIDEIDSLCSTRGEGSEHEASRRVKSEILMQMDGISSVAGRSTPEGSEGIVMVLAATNFPWHIDEALRRRLEKRIYIPLPDLESRKELLKLNLNLIKIAEDVDLDELAIKIEGYSGADITNICRDASMMSMRKRIRGLTPDQIKTIPKGELESPATKDDFNTAVNRIQSSVGQADLKQYEDWMKEFGSM</sequence>
<protein>
    <recommendedName>
        <fullName evidence="8">Katanin p60 ATPase-containing subunit A1</fullName>
        <shortName evidence="8">Katanin p60 subunit A1</shortName>
        <ecNumber evidence="8">5.6.1.1</ecNumber>
    </recommendedName>
    <alternativeName>
        <fullName evidence="8">p60 katanin</fullName>
    </alternativeName>
</protein>
<keyword evidence="6 8" id="KW-0206">Cytoskeleton</keyword>
<dbReference type="InterPro" id="IPR048611">
    <property type="entry name" value="KATNA1_MIT"/>
</dbReference>
<evidence type="ECO:0000259" key="10">
    <source>
        <dbReference type="SMART" id="SM00382"/>
    </source>
</evidence>
<evidence type="ECO:0000256" key="4">
    <source>
        <dbReference type="ARBA" id="ARBA00022741"/>
    </source>
</evidence>
<comment type="caution">
    <text evidence="11">The sequence shown here is derived from an EMBL/GenBank/DDBJ whole genome shotgun (WGS) entry which is preliminary data.</text>
</comment>
<dbReference type="SMART" id="SM00382">
    <property type="entry name" value="AAA"/>
    <property type="match status" value="1"/>
</dbReference>
<dbReference type="InterPro" id="IPR050304">
    <property type="entry name" value="MT-severing_AAA_ATPase"/>
</dbReference>
<dbReference type="InterPro" id="IPR028596">
    <property type="entry name" value="KATNA1"/>
</dbReference>
<dbReference type="HAMAP" id="MF_03023">
    <property type="entry name" value="Katanin_p60_A1"/>
    <property type="match status" value="1"/>
</dbReference>
<dbReference type="InterPro" id="IPR003593">
    <property type="entry name" value="AAA+_ATPase"/>
</dbReference>
<dbReference type="Pfam" id="PF09336">
    <property type="entry name" value="Vps4_C"/>
    <property type="match status" value="1"/>
</dbReference>
<evidence type="ECO:0000256" key="1">
    <source>
        <dbReference type="ARBA" id="ARBA00004245"/>
    </source>
</evidence>
<feature type="binding site" evidence="8">
    <location>
        <begin position="370"/>
        <end position="377"/>
    </location>
    <ligand>
        <name>ATP</name>
        <dbReference type="ChEBI" id="CHEBI:30616"/>
    </ligand>
</feature>
<dbReference type="InterPro" id="IPR015415">
    <property type="entry name" value="Spast_Vps4_C"/>
</dbReference>
<dbReference type="PANTHER" id="PTHR23074:SF19">
    <property type="entry name" value="KATANIN P60 ATPASE-CONTAINING SUBUNIT A1"/>
    <property type="match status" value="1"/>
</dbReference>
<dbReference type="Proteomes" id="UP001648503">
    <property type="component" value="Unassembled WGS sequence"/>
</dbReference>
<evidence type="ECO:0000313" key="11">
    <source>
        <dbReference type="EMBL" id="KAH6598725.1"/>
    </source>
</evidence>
<keyword evidence="4 8" id="KW-0547">Nucleotide-binding</keyword>
<comment type="subcellular location">
    <subcellularLocation>
        <location evidence="1 8">Cytoplasm</location>
        <location evidence="1 8">Cytoskeleton</location>
    </subcellularLocation>
</comment>
<dbReference type="Pfam" id="PF00004">
    <property type="entry name" value="AAA"/>
    <property type="match status" value="1"/>
</dbReference>
<name>A0ABQ8FIF6_9FUNG</name>
<feature type="compositionally biased region" description="Polar residues" evidence="9">
    <location>
        <begin position="200"/>
        <end position="213"/>
    </location>
</feature>
<dbReference type="Pfam" id="PF17862">
    <property type="entry name" value="AAA_lid_3"/>
    <property type="match status" value="1"/>
</dbReference>
<dbReference type="InterPro" id="IPR003960">
    <property type="entry name" value="ATPase_AAA_CS"/>
</dbReference>
<comment type="function">
    <text evidence="8">Severs microtubules in an ATP-dependent manner. Microtubule severing may promote rapid reorganization of cellular microtubule arrays.</text>
</comment>
<evidence type="ECO:0000256" key="9">
    <source>
        <dbReference type="SAM" id="MobiDB-lite"/>
    </source>
</evidence>
<evidence type="ECO:0000256" key="6">
    <source>
        <dbReference type="ARBA" id="ARBA00023212"/>
    </source>
</evidence>
<keyword evidence="5 8" id="KW-0067">ATP-binding</keyword>
<organism evidence="11 12">
    <name type="scientific">Batrachochytrium salamandrivorans</name>
    <dbReference type="NCBI Taxonomy" id="1357716"/>
    <lineage>
        <taxon>Eukaryota</taxon>
        <taxon>Fungi</taxon>
        <taxon>Fungi incertae sedis</taxon>
        <taxon>Chytridiomycota</taxon>
        <taxon>Chytridiomycota incertae sedis</taxon>
        <taxon>Chytridiomycetes</taxon>
        <taxon>Rhizophydiales</taxon>
        <taxon>Rhizophydiales incertae sedis</taxon>
        <taxon>Batrachochytrium</taxon>
    </lineage>
</organism>
<dbReference type="InterPro" id="IPR041569">
    <property type="entry name" value="AAA_lid_3"/>
</dbReference>
<dbReference type="EC" id="5.6.1.1" evidence="8"/>
<keyword evidence="7 8" id="KW-0413">Isomerase</keyword>
<keyword evidence="2 8" id="KW-0963">Cytoplasm</keyword>
<evidence type="ECO:0000256" key="7">
    <source>
        <dbReference type="ARBA" id="ARBA00023235"/>
    </source>
</evidence>
<dbReference type="Gene3D" id="3.40.50.300">
    <property type="entry name" value="P-loop containing nucleotide triphosphate hydrolases"/>
    <property type="match status" value="1"/>
</dbReference>
<gene>
    <name evidence="8" type="primary">KATNA1</name>
    <name evidence="11" type="ORF">BASA50_003760</name>
</gene>
<reference evidence="11 12" key="1">
    <citation type="submission" date="2021-02" db="EMBL/GenBank/DDBJ databases">
        <title>Variation within the Batrachochytrium salamandrivorans European outbreak.</title>
        <authorList>
            <person name="Kelly M."/>
            <person name="Pasmans F."/>
            <person name="Shea T.P."/>
            <person name="Munoz J.F."/>
            <person name="Carranza S."/>
            <person name="Cuomo C.A."/>
            <person name="Martel A."/>
        </authorList>
    </citation>
    <scope>NUCLEOTIDE SEQUENCE [LARGE SCALE GENOMIC DNA]</scope>
    <source>
        <strain evidence="11 12">AMFP18/2</strain>
    </source>
</reference>
<evidence type="ECO:0000256" key="3">
    <source>
        <dbReference type="ARBA" id="ARBA00022701"/>
    </source>
</evidence>
<feature type="region of interest" description="Disordered" evidence="9">
    <location>
        <begin position="165"/>
        <end position="305"/>
    </location>
</feature>
<dbReference type="SUPFAM" id="SSF52540">
    <property type="entry name" value="P-loop containing nucleoside triphosphate hydrolases"/>
    <property type="match status" value="1"/>
</dbReference>
<dbReference type="Gene3D" id="1.20.58.80">
    <property type="entry name" value="Phosphotransferase system, lactose/cellobiose-type IIA subunit"/>
    <property type="match status" value="1"/>
</dbReference>
<dbReference type="PANTHER" id="PTHR23074">
    <property type="entry name" value="AAA DOMAIN-CONTAINING"/>
    <property type="match status" value="1"/>
</dbReference>
<dbReference type="InterPro" id="IPR027417">
    <property type="entry name" value="P-loop_NTPase"/>
</dbReference>
<dbReference type="EMBL" id="JAFCIX010000102">
    <property type="protein sequence ID" value="KAH6598725.1"/>
    <property type="molecule type" value="Genomic_DNA"/>
</dbReference>